<dbReference type="Proteomes" id="UP000193200">
    <property type="component" value="Unassembled WGS sequence"/>
</dbReference>
<dbReference type="OrthoDB" id="784276at2"/>
<dbReference type="RefSeq" id="WP_085881472.1">
    <property type="nucleotide sequence ID" value="NZ_FWFR01000001.1"/>
</dbReference>
<dbReference type="Pfam" id="PF00487">
    <property type="entry name" value="FA_desaturase"/>
    <property type="match status" value="1"/>
</dbReference>
<dbReference type="GO" id="GO:0006629">
    <property type="term" value="P:lipid metabolic process"/>
    <property type="evidence" value="ECO:0007669"/>
    <property type="project" value="InterPro"/>
</dbReference>
<dbReference type="InterPro" id="IPR005804">
    <property type="entry name" value="FA_desaturase_dom"/>
</dbReference>
<proteinExistence type="predicted"/>
<keyword evidence="1" id="KW-1133">Transmembrane helix</keyword>
<protein>
    <submittedName>
        <fullName evidence="3">Fatty acid desaturase</fullName>
    </submittedName>
</protein>
<feature type="transmembrane region" description="Helical" evidence="1">
    <location>
        <begin position="16"/>
        <end position="37"/>
    </location>
</feature>
<evidence type="ECO:0000259" key="2">
    <source>
        <dbReference type="Pfam" id="PF00487"/>
    </source>
</evidence>
<evidence type="ECO:0000313" key="3">
    <source>
        <dbReference type="EMBL" id="SLN11584.1"/>
    </source>
</evidence>
<keyword evidence="1" id="KW-0812">Transmembrane</keyword>
<dbReference type="EMBL" id="FWFR01000001">
    <property type="protein sequence ID" value="SLN11584.1"/>
    <property type="molecule type" value="Genomic_DNA"/>
</dbReference>
<evidence type="ECO:0000256" key="1">
    <source>
        <dbReference type="SAM" id="Phobius"/>
    </source>
</evidence>
<reference evidence="3 4" key="1">
    <citation type="submission" date="2017-03" db="EMBL/GenBank/DDBJ databases">
        <authorList>
            <person name="Afonso C.L."/>
            <person name="Miller P.J."/>
            <person name="Scott M.A."/>
            <person name="Spackman E."/>
            <person name="Goraichik I."/>
            <person name="Dimitrov K.M."/>
            <person name="Suarez D.L."/>
            <person name="Swayne D.E."/>
        </authorList>
    </citation>
    <scope>NUCLEOTIDE SEQUENCE [LARGE SCALE GENOMIC DNA]</scope>
    <source>
        <strain evidence="3 4">CECT 7691</strain>
    </source>
</reference>
<evidence type="ECO:0000313" key="4">
    <source>
        <dbReference type="Proteomes" id="UP000193200"/>
    </source>
</evidence>
<feature type="transmembrane region" description="Helical" evidence="1">
    <location>
        <begin position="168"/>
        <end position="189"/>
    </location>
</feature>
<accession>A0A1Y5R8H7</accession>
<gene>
    <name evidence="3" type="ORF">OCH7691_00097</name>
</gene>
<name>A0A1Y5R8H7_9PROT</name>
<feature type="domain" description="Fatty acid desaturase" evidence="2">
    <location>
        <begin position="41"/>
        <end position="281"/>
    </location>
</feature>
<sequence length="317" mass="35635">MSRAPIVARPSLPDRLALPTWTVIVAIYGGWLLLVAAHSHLPIPLLVLLGGWFVCWQGSLQHETVHGHPTRWRWLNTVLAAPPLSLWMPYPVYRETHLEHHATAALTDPDRDPESAFVSDAAWRRLGPAGRAILWSNQTIVGRLLLGPWLHIIALARSEYRRARRGEAGRVATTWMIHAAAVACLLILLDRFAGMSPWVYILCFAWPGASLTALRSFAEHAPYVRQDGRTALVETFWPMRLLYLNNTYHAVHHARPGLPWYRLGDAYRAEREAYLALNGGYVVQGYAALFRHHLLTPRFHPRHALVGAAADPATVKV</sequence>
<keyword evidence="1" id="KW-0472">Membrane</keyword>
<dbReference type="InParanoid" id="A0A1Y5R8H7"/>
<keyword evidence="4" id="KW-1185">Reference proteome</keyword>
<feature type="transmembrane region" description="Helical" evidence="1">
    <location>
        <begin position="195"/>
        <end position="214"/>
    </location>
</feature>
<dbReference type="AlphaFoldDB" id="A0A1Y5R8H7"/>
<organism evidence="3 4">
    <name type="scientific">Oceanibacterium hippocampi</name>
    <dbReference type="NCBI Taxonomy" id="745714"/>
    <lineage>
        <taxon>Bacteria</taxon>
        <taxon>Pseudomonadati</taxon>
        <taxon>Pseudomonadota</taxon>
        <taxon>Alphaproteobacteria</taxon>
        <taxon>Sneathiellales</taxon>
        <taxon>Sneathiellaceae</taxon>
        <taxon>Oceanibacterium</taxon>
    </lineage>
</organism>